<protein>
    <submittedName>
        <fullName evidence="5">4Fe-4S protein</fullName>
    </submittedName>
</protein>
<evidence type="ECO:0000259" key="4">
    <source>
        <dbReference type="PROSITE" id="PS51379"/>
    </source>
</evidence>
<reference evidence="6" key="1">
    <citation type="submission" date="2012-02" db="EMBL/GenBank/DDBJ databases">
        <title>The complete genome of Halobacteroides halobius DSM 5150.</title>
        <authorList>
            <person name="Lucas S."/>
            <person name="Copeland A."/>
            <person name="Lapidus A."/>
            <person name="Glavina del Rio T."/>
            <person name="Dalin E."/>
            <person name="Tice H."/>
            <person name="Bruce D."/>
            <person name="Goodwin L."/>
            <person name="Pitluck S."/>
            <person name="Peters L."/>
            <person name="Mikhailova N."/>
            <person name="Gu W."/>
            <person name="Kyrpides N."/>
            <person name="Mavromatis K."/>
            <person name="Ivanova N."/>
            <person name="Brettin T."/>
            <person name="Detter J.C."/>
            <person name="Han C."/>
            <person name="Larimer F."/>
            <person name="Land M."/>
            <person name="Hauser L."/>
            <person name="Markowitz V."/>
            <person name="Cheng J.-F."/>
            <person name="Hugenholtz P."/>
            <person name="Woyke T."/>
            <person name="Wu D."/>
            <person name="Tindall B."/>
            <person name="Pomrenke H."/>
            <person name="Brambilla E."/>
            <person name="Klenk H.-P."/>
            <person name="Eisen J.A."/>
        </authorList>
    </citation>
    <scope>NUCLEOTIDE SEQUENCE [LARGE SCALE GENOMIC DNA]</scope>
    <source>
        <strain evidence="6">ATCC 35273 / DSM 5150 / MD-1</strain>
    </source>
</reference>
<dbReference type="EMBL" id="CP003359">
    <property type="protein sequence ID" value="AGB40448.1"/>
    <property type="molecule type" value="Genomic_DNA"/>
</dbReference>
<sequence>MFKTLLELFKKDNNEPHDIDAMIGDLDKLLSHEQVIEPGQNSREQGEFKGNPMQHISIMKRLNLIPILIKNMRELKKSYRGLDQTPDREKINQEELERINQQAEELGVDSIGYTTVNKDDIFLNRGILYSQAIVFSIEMDQEDIQTAPSFQSLKTVQDTYAQTGVVANKITNSLREMGFGAQSGPGLGGQTIYPVLAKRARLGAFGRHGILITPENGPTHRLGVIYTNIKNLPTTGDNKHEWINDFCQQCGKCIESCPVDAIYEEPVTTTADNIAFIDNDTCVEYFARNYGCSICIKECPFNQVGYHKIKENFLVTTK</sequence>
<dbReference type="HOGENOM" id="CLU_074284_0_0_9"/>
<dbReference type="Pfam" id="PF13484">
    <property type="entry name" value="Fer4_16"/>
    <property type="match status" value="1"/>
</dbReference>
<dbReference type="GO" id="GO:0046872">
    <property type="term" value="F:metal ion binding"/>
    <property type="evidence" value="ECO:0007669"/>
    <property type="project" value="UniProtKB-KW"/>
</dbReference>
<keyword evidence="2" id="KW-0408">Iron</keyword>
<dbReference type="KEGG" id="hhl:Halha_0467"/>
<dbReference type="InterPro" id="IPR017900">
    <property type="entry name" value="4Fe4S_Fe_S_CS"/>
</dbReference>
<keyword evidence="6" id="KW-1185">Reference proteome</keyword>
<organism evidence="5 6">
    <name type="scientific">Halobacteroides halobius (strain ATCC 35273 / DSM 5150 / MD-1)</name>
    <dbReference type="NCBI Taxonomy" id="748449"/>
    <lineage>
        <taxon>Bacteria</taxon>
        <taxon>Bacillati</taxon>
        <taxon>Bacillota</taxon>
        <taxon>Clostridia</taxon>
        <taxon>Halanaerobiales</taxon>
        <taxon>Halobacteroidaceae</taxon>
        <taxon>Halobacteroides</taxon>
    </lineage>
</organism>
<evidence type="ECO:0000313" key="5">
    <source>
        <dbReference type="EMBL" id="AGB40448.1"/>
    </source>
</evidence>
<keyword evidence="1" id="KW-0479">Metal-binding</keyword>
<dbReference type="PROSITE" id="PS00198">
    <property type="entry name" value="4FE4S_FER_1"/>
    <property type="match status" value="1"/>
</dbReference>
<dbReference type="eggNOG" id="COG1600">
    <property type="taxonomic scope" value="Bacteria"/>
</dbReference>
<evidence type="ECO:0000256" key="2">
    <source>
        <dbReference type="ARBA" id="ARBA00023004"/>
    </source>
</evidence>
<dbReference type="GO" id="GO:0051536">
    <property type="term" value="F:iron-sulfur cluster binding"/>
    <property type="evidence" value="ECO:0007669"/>
    <property type="project" value="UniProtKB-KW"/>
</dbReference>
<evidence type="ECO:0000256" key="1">
    <source>
        <dbReference type="ARBA" id="ARBA00022723"/>
    </source>
</evidence>
<dbReference type="Proteomes" id="UP000010880">
    <property type="component" value="Chromosome"/>
</dbReference>
<dbReference type="InterPro" id="IPR017896">
    <property type="entry name" value="4Fe4S_Fe-S-bd"/>
</dbReference>
<dbReference type="Gene3D" id="3.30.70.20">
    <property type="match status" value="1"/>
</dbReference>
<accession>L0K8K0</accession>
<keyword evidence="3" id="KW-0411">Iron-sulfur</keyword>
<gene>
    <name evidence="5" type="ordered locus">Halha_0467</name>
</gene>
<evidence type="ECO:0000256" key="3">
    <source>
        <dbReference type="ARBA" id="ARBA00023014"/>
    </source>
</evidence>
<feature type="domain" description="4Fe-4S ferredoxin-type" evidence="4">
    <location>
        <begin position="238"/>
        <end position="267"/>
    </location>
</feature>
<dbReference type="PANTHER" id="PTHR42827">
    <property type="entry name" value="IRON-SULFUR CLUSTER-BINDING PROTEIN-RELATED"/>
    <property type="match status" value="1"/>
</dbReference>
<dbReference type="SUPFAM" id="SSF54862">
    <property type="entry name" value="4Fe-4S ferredoxins"/>
    <property type="match status" value="1"/>
</dbReference>
<dbReference type="PROSITE" id="PS51379">
    <property type="entry name" value="4FE4S_FER_2"/>
    <property type="match status" value="1"/>
</dbReference>
<dbReference type="PANTHER" id="PTHR42827:SF1">
    <property type="entry name" value="IRON-SULFUR CLUSTER-BINDING PROTEIN"/>
    <property type="match status" value="1"/>
</dbReference>
<dbReference type="OrthoDB" id="9815745at2"/>
<dbReference type="RefSeq" id="WP_015326174.1">
    <property type="nucleotide sequence ID" value="NC_019978.1"/>
</dbReference>
<name>L0K8K0_HALHC</name>
<proteinExistence type="predicted"/>
<evidence type="ECO:0000313" key="6">
    <source>
        <dbReference type="Proteomes" id="UP000010880"/>
    </source>
</evidence>
<dbReference type="AlphaFoldDB" id="L0K8K0"/>